<dbReference type="Pfam" id="PF01753">
    <property type="entry name" value="zf-MYND"/>
    <property type="match status" value="1"/>
</dbReference>
<evidence type="ECO:0000256" key="3">
    <source>
        <dbReference type="ARBA" id="ARBA00022833"/>
    </source>
</evidence>
<reference evidence="7" key="2">
    <citation type="submission" date="2015-01" db="EMBL/GenBank/DDBJ databases">
        <title>Evolutionary Origins and Diversification of the Mycorrhizal Mutualists.</title>
        <authorList>
            <consortium name="DOE Joint Genome Institute"/>
            <consortium name="Mycorrhizal Genomics Consortium"/>
            <person name="Kohler A."/>
            <person name="Kuo A."/>
            <person name="Nagy L.G."/>
            <person name="Floudas D."/>
            <person name="Copeland A."/>
            <person name="Barry K.W."/>
            <person name="Cichocki N."/>
            <person name="Veneault-Fourrey C."/>
            <person name="LaButti K."/>
            <person name="Lindquist E.A."/>
            <person name="Lipzen A."/>
            <person name="Lundell T."/>
            <person name="Morin E."/>
            <person name="Murat C."/>
            <person name="Riley R."/>
            <person name="Ohm R."/>
            <person name="Sun H."/>
            <person name="Tunlid A."/>
            <person name="Henrissat B."/>
            <person name="Grigoriev I.V."/>
            <person name="Hibbett D.S."/>
            <person name="Martin F."/>
        </authorList>
    </citation>
    <scope>NUCLEOTIDE SEQUENCE [LARGE SCALE GENOMIC DNA]</scope>
    <source>
        <strain evidence="7">LaAM-08-1</strain>
    </source>
</reference>
<dbReference type="InterPro" id="IPR002893">
    <property type="entry name" value="Znf_MYND"/>
</dbReference>
<dbReference type="InterPro" id="IPR027974">
    <property type="entry name" value="DUF4470"/>
</dbReference>
<keyword evidence="1" id="KW-0479">Metal-binding</keyword>
<sequence>MMADYQYYRSVISRIRRPSVRITYRERKSDELSLETYMSYGLGSSANGRTVSQLLCSNDRASEGRCTDPGLMACSRCALVKYCSGRCQRQHWPKHRVDCEHPFLDPKWQPNWVVEERAPLFYRPKSRTVSPVEEINRLWGRFPAYDCIQMGRNEGLACKDYNFKICLAATSDIRSLVKTINSLPKHYQGKCDILINHTDSVVVTRNLLILYVLLSPGPSIDEAAELATHLMYSSRLSPASAAYLRRAVQDIYGDGPTDGDMSFQSFMKTRGRGKLFSVQPTAGIKRPIEMLLSRYELPKAMRRMRDVLFDPFRVDDRHQMLSGLKPAHRMALNQFWKTGVLAPFSMDVSPFTEPNRLMFSAKGGWLGQEDDVNPLHGWDVASVQRSGLKHGLDPSGDIMGCLFFHVKQQLREFTLRVKEFHINIHLTQYDSRLLSKGIAAGVLPAFDRASFDRVDIGDMGDHLGVKECLANWGPLLNIANRYACLIMHSTKWYHDRPYVTARDNPRVLDFLKERCQSLPSVDSRLKRLLAQGPHSPSVYRLIESLDAFVDHGEAFHKYLLTQELNEGEVTVEDLELRLRTHNRVHPKRFGVPLDAPEQTLPNLSKDEFYNLFTIGGAELPVRFVEFEPL</sequence>
<name>A0A0C9WML0_9AGAR</name>
<dbReference type="OrthoDB" id="5282002at2759"/>
<dbReference type="Gene3D" id="6.10.140.2220">
    <property type="match status" value="1"/>
</dbReference>
<dbReference type="Proteomes" id="UP000054477">
    <property type="component" value="Unassembled WGS sequence"/>
</dbReference>
<feature type="domain" description="MYND-type" evidence="5">
    <location>
        <begin position="53"/>
        <end position="99"/>
    </location>
</feature>
<evidence type="ECO:0000256" key="2">
    <source>
        <dbReference type="ARBA" id="ARBA00022771"/>
    </source>
</evidence>
<keyword evidence="3" id="KW-0862">Zinc</keyword>
<dbReference type="Pfam" id="PF14737">
    <property type="entry name" value="DUF4470"/>
    <property type="match status" value="1"/>
</dbReference>
<keyword evidence="7" id="KW-1185">Reference proteome</keyword>
<dbReference type="STRING" id="1095629.A0A0C9WML0"/>
<protein>
    <recommendedName>
        <fullName evidence="5">MYND-type domain-containing protein</fullName>
    </recommendedName>
</protein>
<evidence type="ECO:0000313" key="6">
    <source>
        <dbReference type="EMBL" id="KIJ91205.1"/>
    </source>
</evidence>
<dbReference type="GO" id="GO:0008270">
    <property type="term" value="F:zinc ion binding"/>
    <property type="evidence" value="ECO:0007669"/>
    <property type="project" value="UniProtKB-KW"/>
</dbReference>
<evidence type="ECO:0000313" key="7">
    <source>
        <dbReference type="Proteomes" id="UP000054477"/>
    </source>
</evidence>
<dbReference type="AlphaFoldDB" id="A0A0C9WML0"/>
<dbReference type="PROSITE" id="PS50865">
    <property type="entry name" value="ZF_MYND_2"/>
    <property type="match status" value="1"/>
</dbReference>
<evidence type="ECO:0000256" key="4">
    <source>
        <dbReference type="PROSITE-ProRule" id="PRU00134"/>
    </source>
</evidence>
<dbReference type="SUPFAM" id="SSF144232">
    <property type="entry name" value="HIT/MYND zinc finger-like"/>
    <property type="match status" value="1"/>
</dbReference>
<dbReference type="EMBL" id="KN839040">
    <property type="protein sequence ID" value="KIJ91205.1"/>
    <property type="molecule type" value="Genomic_DNA"/>
</dbReference>
<proteinExistence type="predicted"/>
<keyword evidence="2 4" id="KW-0863">Zinc-finger</keyword>
<accession>A0A0C9WML0</accession>
<evidence type="ECO:0000256" key="1">
    <source>
        <dbReference type="ARBA" id="ARBA00022723"/>
    </source>
</evidence>
<dbReference type="HOGENOM" id="CLU_018400_1_0_1"/>
<organism evidence="6 7">
    <name type="scientific">Laccaria amethystina LaAM-08-1</name>
    <dbReference type="NCBI Taxonomy" id="1095629"/>
    <lineage>
        <taxon>Eukaryota</taxon>
        <taxon>Fungi</taxon>
        <taxon>Dikarya</taxon>
        <taxon>Basidiomycota</taxon>
        <taxon>Agaricomycotina</taxon>
        <taxon>Agaricomycetes</taxon>
        <taxon>Agaricomycetidae</taxon>
        <taxon>Agaricales</taxon>
        <taxon>Agaricineae</taxon>
        <taxon>Hydnangiaceae</taxon>
        <taxon>Laccaria</taxon>
    </lineage>
</organism>
<evidence type="ECO:0000259" key="5">
    <source>
        <dbReference type="PROSITE" id="PS50865"/>
    </source>
</evidence>
<gene>
    <name evidence="6" type="ORF">K443DRAFT_115349</name>
</gene>
<reference evidence="6 7" key="1">
    <citation type="submission" date="2014-04" db="EMBL/GenBank/DDBJ databases">
        <authorList>
            <consortium name="DOE Joint Genome Institute"/>
            <person name="Kuo A."/>
            <person name="Kohler A."/>
            <person name="Nagy L.G."/>
            <person name="Floudas D."/>
            <person name="Copeland A."/>
            <person name="Barry K.W."/>
            <person name="Cichocki N."/>
            <person name="Veneault-Fourrey C."/>
            <person name="LaButti K."/>
            <person name="Lindquist E.A."/>
            <person name="Lipzen A."/>
            <person name="Lundell T."/>
            <person name="Morin E."/>
            <person name="Murat C."/>
            <person name="Sun H."/>
            <person name="Tunlid A."/>
            <person name="Henrissat B."/>
            <person name="Grigoriev I.V."/>
            <person name="Hibbett D.S."/>
            <person name="Martin F."/>
            <person name="Nordberg H.P."/>
            <person name="Cantor M.N."/>
            <person name="Hua S.X."/>
        </authorList>
    </citation>
    <scope>NUCLEOTIDE SEQUENCE [LARGE SCALE GENOMIC DNA]</scope>
    <source>
        <strain evidence="6 7">LaAM-08-1</strain>
    </source>
</reference>